<dbReference type="EMBL" id="BMLW01000010">
    <property type="protein sequence ID" value="GGP13488.1"/>
    <property type="molecule type" value="Genomic_DNA"/>
</dbReference>
<name>A0ABQ2NYA8_9BACI</name>
<dbReference type="Proteomes" id="UP000641206">
    <property type="component" value="Unassembled WGS sequence"/>
</dbReference>
<proteinExistence type="predicted"/>
<accession>A0ABQ2NYA8</accession>
<evidence type="ECO:0000313" key="1">
    <source>
        <dbReference type="EMBL" id="GGP13488.1"/>
    </source>
</evidence>
<keyword evidence="2" id="KW-1185">Reference proteome</keyword>
<reference evidence="2" key="1">
    <citation type="journal article" date="2019" name="Int. J. Syst. Evol. Microbiol.">
        <title>The Global Catalogue of Microorganisms (GCM) 10K type strain sequencing project: providing services to taxonomists for standard genome sequencing and annotation.</title>
        <authorList>
            <consortium name="The Broad Institute Genomics Platform"/>
            <consortium name="The Broad Institute Genome Sequencing Center for Infectious Disease"/>
            <person name="Wu L."/>
            <person name="Ma J."/>
        </authorList>
    </citation>
    <scope>NUCLEOTIDE SEQUENCE [LARGE SCALE GENOMIC DNA]</scope>
    <source>
        <strain evidence="2">CGMCC 1.7693</strain>
    </source>
</reference>
<sequence length="759" mass="83497">MAKLTNVKTLEMVGGTVTKIEYEGELYEKVSAGEADQIGDIVAGKIPITASELSFFEVIGINDTVEHKGTGMFYDEDGDYNGMLRYDTFRKVDTSLSGLKKVDAPIVGGKVIFAGKYFDVTAGKVYEIIRTKDSDSFTIIDDVGDYNAFSSRYAAVTFYVKAAEQTSSRLEATSGTKTGDTVEMTSDCLYGDYHEGEQFVVKDDGDGEVYIDDNDGDARYIDGHSHLKYKIVGLAEENTDEEDAPMSAPLFAKVNRPNNEPIVGDFVEFDLSDYRETYFTEGKSYEVVLDSVFDLSVVDDEGDNLDVFNHMRPIKAIFVKYTKPQAEQKAKIGDKVLIVDEDFIHSGYGNGDIVTVKHVDSDGDIHGVGTGFIAAEEFIVLTDAQSGDSEGEKEKGYIPQEGDIVVITGNTNGSRNKIGDIGKVGEIDIHDARVFVAGRPTMANWTLFDEMRPATDEEKAKYLGRTEEVASAQSEENSSPYGEISVGDKVKVVVADGEESEHGWGRVNNGDIGVVTDADFLGSIRVDFPNQKNWYAEESELIKVADNGDLLPGTFFRVNQGFLEGTIAEITGRREHCDDCGYGTAYDHTNDSGWLGTEQFDVLPKEEAKKHVDVAEKDDEAEELIPADEIPIGTIVKVIQEGNGHYGETLRVTKNDGSGIFPYYTEKLDGGFADVYDKEHLEIVEEPAQEEKIEVGDLVKVIQSPAALPEGSHFIVKDVNEKGYVYSTFKDGTTRFGGYVYMRPSSQLKLIAKADDLYA</sequence>
<dbReference type="RefSeq" id="WP_188735501.1">
    <property type="nucleotide sequence ID" value="NZ_BMLW01000010.1"/>
</dbReference>
<evidence type="ECO:0000313" key="2">
    <source>
        <dbReference type="Proteomes" id="UP000641206"/>
    </source>
</evidence>
<comment type="caution">
    <text evidence="1">The sequence shown here is derived from an EMBL/GenBank/DDBJ whole genome shotgun (WGS) entry which is preliminary data.</text>
</comment>
<organism evidence="1 2">
    <name type="scientific">Oceanobacillus neutriphilus</name>
    <dbReference type="NCBI Taxonomy" id="531815"/>
    <lineage>
        <taxon>Bacteria</taxon>
        <taxon>Bacillati</taxon>
        <taxon>Bacillota</taxon>
        <taxon>Bacilli</taxon>
        <taxon>Bacillales</taxon>
        <taxon>Bacillaceae</taxon>
        <taxon>Oceanobacillus</taxon>
    </lineage>
</organism>
<gene>
    <name evidence="1" type="ORF">GCM10011346_33680</name>
</gene>
<protein>
    <submittedName>
        <fullName evidence="1">Uncharacterized protein</fullName>
    </submittedName>
</protein>